<dbReference type="OrthoDB" id="2828108at2"/>
<dbReference type="AlphaFoldDB" id="A0A417YPR1"/>
<name>A0A417YPR1_9BACI</name>
<evidence type="ECO:0000313" key="1">
    <source>
        <dbReference type="EMBL" id="RHW35977.1"/>
    </source>
</evidence>
<proteinExistence type="predicted"/>
<reference evidence="1 2" key="1">
    <citation type="journal article" date="2017" name="Int. J. Syst. Evol. Microbiol.">
        <title>Bacillus notoginsengisoli sp. nov., a novel bacterium isolated from the rhizosphere of Panax notoginseng.</title>
        <authorList>
            <person name="Zhang M.Y."/>
            <person name="Cheng J."/>
            <person name="Cai Y."/>
            <person name="Zhang T.Y."/>
            <person name="Wu Y.Y."/>
            <person name="Manikprabhu D."/>
            <person name="Li W.J."/>
            <person name="Zhang Y.X."/>
        </authorList>
    </citation>
    <scope>NUCLEOTIDE SEQUENCE [LARGE SCALE GENOMIC DNA]</scope>
    <source>
        <strain evidence="1 2">JCM 30743</strain>
    </source>
</reference>
<accession>A0A417YPR1</accession>
<dbReference type="RefSeq" id="WP_118922992.1">
    <property type="nucleotide sequence ID" value="NZ_QWEG01000012.1"/>
</dbReference>
<sequence>MSNVLVVDISDYTNKKLKAHYQNNEEFNQELAISFEFYKNRFLPLVKEQDIERLERELLSSIKSQIYNGYFMAMEFLSHEDTQIEDSWFQQSHGMIAQQIPDLLRTITGNKLEDVITYEPMRKLSSWLVIDYGADYPSLMELSLNTACIGAKWALLDEGEKQGLNAYQAQYKGLLANLDDITFLDPETYITAVAMNPSVEIWEVIKSKHIQLDKIGEVTILSIKELENQSKMFVNVSLKNTFSPEEQETLLNNIVTRVMALNDVERENITLAAAMVDEFYYFTN</sequence>
<protein>
    <submittedName>
        <fullName evidence="1">Uncharacterized protein</fullName>
    </submittedName>
</protein>
<keyword evidence="2" id="KW-1185">Reference proteome</keyword>
<dbReference type="Proteomes" id="UP000284416">
    <property type="component" value="Unassembled WGS sequence"/>
</dbReference>
<gene>
    <name evidence="1" type="ORF">D1B31_17975</name>
</gene>
<organism evidence="1 2">
    <name type="scientific">Neobacillus notoginsengisoli</name>
    <dbReference type="NCBI Taxonomy" id="1578198"/>
    <lineage>
        <taxon>Bacteria</taxon>
        <taxon>Bacillati</taxon>
        <taxon>Bacillota</taxon>
        <taxon>Bacilli</taxon>
        <taxon>Bacillales</taxon>
        <taxon>Bacillaceae</taxon>
        <taxon>Neobacillus</taxon>
    </lineage>
</organism>
<dbReference type="EMBL" id="QWEG01000012">
    <property type="protein sequence ID" value="RHW35977.1"/>
    <property type="molecule type" value="Genomic_DNA"/>
</dbReference>
<comment type="caution">
    <text evidence="1">The sequence shown here is derived from an EMBL/GenBank/DDBJ whole genome shotgun (WGS) entry which is preliminary data.</text>
</comment>
<evidence type="ECO:0000313" key="2">
    <source>
        <dbReference type="Proteomes" id="UP000284416"/>
    </source>
</evidence>